<feature type="region of interest" description="Disordered" evidence="1">
    <location>
        <begin position="41"/>
        <end position="64"/>
    </location>
</feature>
<name>A0AAN9ABG4_HALRR</name>
<feature type="compositionally biased region" description="Basic and acidic residues" evidence="1">
    <location>
        <begin position="245"/>
        <end position="255"/>
    </location>
</feature>
<dbReference type="EMBL" id="JAXCGZ010004500">
    <property type="protein sequence ID" value="KAK7081714.1"/>
    <property type="molecule type" value="Genomic_DNA"/>
</dbReference>
<proteinExistence type="predicted"/>
<organism evidence="2 3">
    <name type="scientific">Halocaridina rubra</name>
    <name type="common">Hawaiian red shrimp</name>
    <dbReference type="NCBI Taxonomy" id="373956"/>
    <lineage>
        <taxon>Eukaryota</taxon>
        <taxon>Metazoa</taxon>
        <taxon>Ecdysozoa</taxon>
        <taxon>Arthropoda</taxon>
        <taxon>Crustacea</taxon>
        <taxon>Multicrustacea</taxon>
        <taxon>Malacostraca</taxon>
        <taxon>Eumalacostraca</taxon>
        <taxon>Eucarida</taxon>
        <taxon>Decapoda</taxon>
        <taxon>Pleocyemata</taxon>
        <taxon>Caridea</taxon>
        <taxon>Atyoidea</taxon>
        <taxon>Atyidae</taxon>
        <taxon>Halocaridina</taxon>
    </lineage>
</organism>
<evidence type="ECO:0000313" key="2">
    <source>
        <dbReference type="EMBL" id="KAK7081714.1"/>
    </source>
</evidence>
<feature type="compositionally biased region" description="Low complexity" evidence="1">
    <location>
        <begin position="360"/>
        <end position="371"/>
    </location>
</feature>
<gene>
    <name evidence="2" type="ORF">SK128_015111</name>
</gene>
<evidence type="ECO:0000256" key="1">
    <source>
        <dbReference type="SAM" id="MobiDB-lite"/>
    </source>
</evidence>
<feature type="region of interest" description="Disordered" evidence="1">
    <location>
        <begin position="355"/>
        <end position="444"/>
    </location>
</feature>
<feature type="compositionally biased region" description="Polar residues" evidence="1">
    <location>
        <begin position="411"/>
        <end position="429"/>
    </location>
</feature>
<dbReference type="Proteomes" id="UP001381693">
    <property type="component" value="Unassembled WGS sequence"/>
</dbReference>
<sequence length="503" mass="54140">IFPKYYRSPYIPRGDSFEDEGGIGYGSDLTRSITAPSFITRDVRSREPSQDDLLGSVSSLPQGQQLERETAELTVINIKHALSDTLAEGHHDDSNISSVHIGGPEEDQGRGKLVDDNEEGPFTITFKNVSEAPAHYTTKVGLESEAEDHEVLGVLQGEGVSSGRPPGGGTFPYTNPENITNLHILTGTQEPCHITNQYLANNRLGNTNLGGVECANQTSDTLELSSGASANLQRQSSLRLVRFAESKGRSEHSESSDSSAERSSSLFVECDSDRHSVSDVLSDDLNPPSARLVVAHITDVESVVQRRSISTSRSFDETSRNTLPHFERQYSEIIPDSLYLAREHLIPPERVELNHQTRASGDSSSVQDSTSKATVGESKPLYLPGRLSSGEEEYISSHPPLRGLERAAESPTGTLASNSGITVESNHAPSLTTTTTTDRAATSTVATTTTSSTVTVSSLSTSKSNMTVTKVAGEMVNLSLGYPSVYCMPHKVHVVLTLVVAVL</sequence>
<feature type="non-terminal residue" evidence="2">
    <location>
        <position position="1"/>
    </location>
</feature>
<feature type="compositionally biased region" description="Low complexity" evidence="1">
    <location>
        <begin position="430"/>
        <end position="444"/>
    </location>
</feature>
<feature type="region of interest" description="Disordered" evidence="1">
    <location>
        <begin position="245"/>
        <end position="266"/>
    </location>
</feature>
<feature type="compositionally biased region" description="Low complexity" evidence="1">
    <location>
        <begin position="256"/>
        <end position="265"/>
    </location>
</feature>
<accession>A0AAN9ABG4</accession>
<evidence type="ECO:0000313" key="3">
    <source>
        <dbReference type="Proteomes" id="UP001381693"/>
    </source>
</evidence>
<dbReference type="AlphaFoldDB" id="A0AAN9ABG4"/>
<keyword evidence="3" id="KW-1185">Reference proteome</keyword>
<reference evidence="2 3" key="1">
    <citation type="submission" date="2023-11" db="EMBL/GenBank/DDBJ databases">
        <title>Halocaridina rubra genome assembly.</title>
        <authorList>
            <person name="Smith C."/>
        </authorList>
    </citation>
    <scope>NUCLEOTIDE SEQUENCE [LARGE SCALE GENOMIC DNA]</scope>
    <source>
        <strain evidence="2">EP-1</strain>
        <tissue evidence="2">Whole</tissue>
    </source>
</reference>
<protein>
    <submittedName>
        <fullName evidence="2">Uncharacterized protein</fullName>
    </submittedName>
</protein>
<comment type="caution">
    <text evidence="2">The sequence shown here is derived from an EMBL/GenBank/DDBJ whole genome shotgun (WGS) entry which is preliminary data.</text>
</comment>